<feature type="region of interest" description="Disordered" evidence="1">
    <location>
        <begin position="1"/>
        <end position="21"/>
    </location>
</feature>
<organism evidence="2 3">
    <name type="scientific">Puccinia striiformis</name>
    <dbReference type="NCBI Taxonomy" id="27350"/>
    <lineage>
        <taxon>Eukaryota</taxon>
        <taxon>Fungi</taxon>
        <taxon>Dikarya</taxon>
        <taxon>Basidiomycota</taxon>
        <taxon>Pucciniomycotina</taxon>
        <taxon>Pucciniomycetes</taxon>
        <taxon>Pucciniales</taxon>
        <taxon>Pucciniaceae</taxon>
        <taxon>Puccinia</taxon>
    </lineage>
</organism>
<proteinExistence type="predicted"/>
<gene>
    <name evidence="2" type="ORF">PSHT_09362</name>
</gene>
<comment type="caution">
    <text evidence="2">The sequence shown here is derived from an EMBL/GenBank/DDBJ whole genome shotgun (WGS) entry which is preliminary data.</text>
</comment>
<name>A0A2S4VHL4_9BASI</name>
<dbReference type="VEuPathDB" id="FungiDB:PSHT_09362"/>
<reference evidence="3" key="2">
    <citation type="journal article" date="2018" name="BMC Genomics">
        <title>Genomic insights into host adaptation between the wheat stripe rust pathogen (Puccinia striiformis f. sp. tritici) and the barley stripe rust pathogen (Puccinia striiformis f. sp. hordei).</title>
        <authorList>
            <person name="Xia C."/>
            <person name="Wang M."/>
            <person name="Yin C."/>
            <person name="Cornejo O.E."/>
            <person name="Hulbert S.H."/>
            <person name="Chen X."/>
        </authorList>
    </citation>
    <scope>NUCLEOTIDE SEQUENCE [LARGE SCALE GENOMIC DNA]</scope>
    <source>
        <strain evidence="3">93TX-2</strain>
    </source>
</reference>
<feature type="compositionally biased region" description="Polar residues" evidence="1">
    <location>
        <begin position="1"/>
        <end position="11"/>
    </location>
</feature>
<feature type="compositionally biased region" description="Basic residues" evidence="1">
    <location>
        <begin position="12"/>
        <end position="21"/>
    </location>
</feature>
<reference evidence="2 3" key="1">
    <citation type="submission" date="2017-12" db="EMBL/GenBank/DDBJ databases">
        <title>Gene loss provides genomic basis for host adaptation in cereal stripe rust fungi.</title>
        <authorList>
            <person name="Xia C."/>
        </authorList>
    </citation>
    <scope>NUCLEOTIDE SEQUENCE [LARGE SCALE GENOMIC DNA]</scope>
    <source>
        <strain evidence="2 3">93TX-2</strain>
    </source>
</reference>
<dbReference type="Proteomes" id="UP000238274">
    <property type="component" value="Unassembled WGS sequence"/>
</dbReference>
<accession>A0A2S4VHL4</accession>
<sequence>MTGHNTSSRVNANKKKSSVHHPKLRSQTLLLSYFLGTISDGFYGTGLDPNQYLSP</sequence>
<reference evidence="3" key="3">
    <citation type="journal article" date="2018" name="Mol. Plant Microbe Interact.">
        <title>Genome sequence resources for the wheat stripe rust pathogen (Puccinia striiformis f. sp. tritici) and the barley stripe rust pathogen (Puccinia striiformis f. sp. hordei).</title>
        <authorList>
            <person name="Xia C."/>
            <person name="Wang M."/>
            <person name="Yin C."/>
            <person name="Cornejo O.E."/>
            <person name="Hulbert S.H."/>
            <person name="Chen X."/>
        </authorList>
    </citation>
    <scope>NUCLEOTIDE SEQUENCE [LARGE SCALE GENOMIC DNA]</scope>
    <source>
        <strain evidence="3">93TX-2</strain>
    </source>
</reference>
<protein>
    <submittedName>
        <fullName evidence="2">Uncharacterized protein</fullName>
    </submittedName>
</protein>
<evidence type="ECO:0000313" key="3">
    <source>
        <dbReference type="Proteomes" id="UP000238274"/>
    </source>
</evidence>
<evidence type="ECO:0000256" key="1">
    <source>
        <dbReference type="SAM" id="MobiDB-lite"/>
    </source>
</evidence>
<keyword evidence="3" id="KW-1185">Reference proteome</keyword>
<dbReference type="AlphaFoldDB" id="A0A2S4VHL4"/>
<dbReference type="EMBL" id="PKSM01000132">
    <property type="protein sequence ID" value="POW08955.1"/>
    <property type="molecule type" value="Genomic_DNA"/>
</dbReference>
<evidence type="ECO:0000313" key="2">
    <source>
        <dbReference type="EMBL" id="POW08955.1"/>
    </source>
</evidence>